<protein>
    <recommendedName>
        <fullName evidence="3">SH3 domain-containing protein</fullName>
    </recommendedName>
</protein>
<dbReference type="PANTHER" id="PTHR14167">
    <property type="entry name" value="SH3 DOMAIN-CONTAINING"/>
    <property type="match status" value="1"/>
</dbReference>
<dbReference type="PROSITE" id="PS50002">
    <property type="entry name" value="SH3"/>
    <property type="match status" value="1"/>
</dbReference>
<name>A0A9D4C6E9_DREPO</name>
<dbReference type="SMART" id="SM00326">
    <property type="entry name" value="SH3"/>
    <property type="match status" value="1"/>
</dbReference>
<accession>A0A9D4C6E9</accession>
<evidence type="ECO:0000256" key="2">
    <source>
        <dbReference type="PROSITE-ProRule" id="PRU00192"/>
    </source>
</evidence>
<dbReference type="Proteomes" id="UP000828390">
    <property type="component" value="Unassembled WGS sequence"/>
</dbReference>
<dbReference type="EMBL" id="JAIWYP010000013">
    <property type="protein sequence ID" value="KAH3717969.1"/>
    <property type="molecule type" value="Genomic_DNA"/>
</dbReference>
<sequence>MCVKCRPRLDCADFCFCRNRCTETYPAQNELELDLKVGDIIFVSKKRDDGWYKGTLQRTGKTGLFPGSFVVKH</sequence>
<proteinExistence type="predicted"/>
<dbReference type="Gene3D" id="2.30.30.40">
    <property type="entry name" value="SH3 Domains"/>
    <property type="match status" value="1"/>
</dbReference>
<organism evidence="4 5">
    <name type="scientific">Dreissena polymorpha</name>
    <name type="common">Zebra mussel</name>
    <name type="synonym">Mytilus polymorpha</name>
    <dbReference type="NCBI Taxonomy" id="45954"/>
    <lineage>
        <taxon>Eukaryota</taxon>
        <taxon>Metazoa</taxon>
        <taxon>Spiralia</taxon>
        <taxon>Lophotrochozoa</taxon>
        <taxon>Mollusca</taxon>
        <taxon>Bivalvia</taxon>
        <taxon>Autobranchia</taxon>
        <taxon>Heteroconchia</taxon>
        <taxon>Euheterodonta</taxon>
        <taxon>Imparidentia</taxon>
        <taxon>Neoheterodontei</taxon>
        <taxon>Myida</taxon>
        <taxon>Dreissenoidea</taxon>
        <taxon>Dreissenidae</taxon>
        <taxon>Dreissena</taxon>
    </lineage>
</organism>
<keyword evidence="1 2" id="KW-0728">SH3 domain</keyword>
<keyword evidence="5" id="KW-1185">Reference proteome</keyword>
<evidence type="ECO:0000313" key="5">
    <source>
        <dbReference type="Proteomes" id="UP000828390"/>
    </source>
</evidence>
<dbReference type="PANTHER" id="PTHR14167:SF116">
    <property type="entry name" value="CAP, ISOFORM AC"/>
    <property type="match status" value="1"/>
</dbReference>
<evidence type="ECO:0000313" key="4">
    <source>
        <dbReference type="EMBL" id="KAH3717969.1"/>
    </source>
</evidence>
<dbReference type="InterPro" id="IPR001452">
    <property type="entry name" value="SH3_domain"/>
</dbReference>
<evidence type="ECO:0000256" key="1">
    <source>
        <dbReference type="ARBA" id="ARBA00022443"/>
    </source>
</evidence>
<dbReference type="SUPFAM" id="SSF50044">
    <property type="entry name" value="SH3-domain"/>
    <property type="match status" value="1"/>
</dbReference>
<dbReference type="AlphaFoldDB" id="A0A9D4C6E9"/>
<feature type="domain" description="SH3" evidence="3">
    <location>
        <begin position="1"/>
        <end position="73"/>
    </location>
</feature>
<reference evidence="4" key="1">
    <citation type="journal article" date="2019" name="bioRxiv">
        <title>The Genome of the Zebra Mussel, Dreissena polymorpha: A Resource for Invasive Species Research.</title>
        <authorList>
            <person name="McCartney M.A."/>
            <person name="Auch B."/>
            <person name="Kono T."/>
            <person name="Mallez S."/>
            <person name="Zhang Y."/>
            <person name="Obille A."/>
            <person name="Becker A."/>
            <person name="Abrahante J.E."/>
            <person name="Garbe J."/>
            <person name="Badalamenti J.P."/>
            <person name="Herman A."/>
            <person name="Mangelson H."/>
            <person name="Liachko I."/>
            <person name="Sullivan S."/>
            <person name="Sone E.D."/>
            <person name="Koren S."/>
            <person name="Silverstein K.A.T."/>
            <person name="Beckman K.B."/>
            <person name="Gohl D.M."/>
        </authorList>
    </citation>
    <scope>NUCLEOTIDE SEQUENCE</scope>
    <source>
        <strain evidence="4">Duluth1</strain>
        <tissue evidence="4">Whole animal</tissue>
    </source>
</reference>
<dbReference type="InterPro" id="IPR050384">
    <property type="entry name" value="Endophilin_SH3RF"/>
</dbReference>
<reference evidence="4" key="2">
    <citation type="submission" date="2020-11" db="EMBL/GenBank/DDBJ databases">
        <authorList>
            <person name="McCartney M.A."/>
            <person name="Auch B."/>
            <person name="Kono T."/>
            <person name="Mallez S."/>
            <person name="Becker A."/>
            <person name="Gohl D.M."/>
            <person name="Silverstein K.A.T."/>
            <person name="Koren S."/>
            <person name="Bechman K.B."/>
            <person name="Herman A."/>
            <person name="Abrahante J.E."/>
            <person name="Garbe J."/>
        </authorList>
    </citation>
    <scope>NUCLEOTIDE SEQUENCE</scope>
    <source>
        <strain evidence="4">Duluth1</strain>
        <tissue evidence="4">Whole animal</tissue>
    </source>
</reference>
<evidence type="ECO:0000259" key="3">
    <source>
        <dbReference type="PROSITE" id="PS50002"/>
    </source>
</evidence>
<gene>
    <name evidence="4" type="ORF">DPMN_060766</name>
</gene>
<dbReference type="InterPro" id="IPR036028">
    <property type="entry name" value="SH3-like_dom_sf"/>
</dbReference>
<comment type="caution">
    <text evidence="4">The sequence shown here is derived from an EMBL/GenBank/DDBJ whole genome shotgun (WGS) entry which is preliminary data.</text>
</comment>
<dbReference type="Pfam" id="PF00018">
    <property type="entry name" value="SH3_1"/>
    <property type="match status" value="1"/>
</dbReference>